<dbReference type="EMBL" id="SIRE01000007">
    <property type="protein sequence ID" value="TBL79499.1"/>
    <property type="molecule type" value="Genomic_DNA"/>
</dbReference>
<dbReference type="Proteomes" id="UP000293142">
    <property type="component" value="Unassembled WGS sequence"/>
</dbReference>
<dbReference type="SMART" id="SM00860">
    <property type="entry name" value="SMI1_KNR4"/>
    <property type="match status" value="1"/>
</dbReference>
<evidence type="ECO:0000313" key="2">
    <source>
        <dbReference type="EMBL" id="TBL79499.1"/>
    </source>
</evidence>
<gene>
    <name evidence="2" type="ORF">EYB31_11360</name>
</gene>
<evidence type="ECO:0000313" key="3">
    <source>
        <dbReference type="Proteomes" id="UP000293142"/>
    </source>
</evidence>
<name>A0A4Q9DRT3_9BACL</name>
<keyword evidence="3" id="KW-1185">Reference proteome</keyword>
<protein>
    <submittedName>
        <fullName evidence="2">Molybdenum cofactor biosynthesis protein MoeA</fullName>
    </submittedName>
</protein>
<comment type="caution">
    <text evidence="2">The sequence shown here is derived from an EMBL/GenBank/DDBJ whole genome shotgun (WGS) entry which is preliminary data.</text>
</comment>
<dbReference type="Gene3D" id="3.40.1580.10">
    <property type="entry name" value="SMI1/KNR4-like"/>
    <property type="match status" value="1"/>
</dbReference>
<sequence>MRKPPLLPYAADLNTCRKKSLNKRSRKMKVLWDRMENWLKVHAPDVLADLNEGASEPEISGLEDVIGFALPDDIKESLRIHNGQSGDAQWLIAGWELLSTERILEEWKVWKELSDKESFTEWNADPQEGIANVWWQPAWIPLTYNGCGDHHCVDLGATEDGANGQIITMWHDSGERALLAKTYTQWFEYIVQTFESHDAEYVFESGDFEFDATEDKTNG</sequence>
<dbReference type="PANTHER" id="PTHR47432">
    <property type="entry name" value="CELL WALL ASSEMBLY REGULATOR SMI1"/>
    <property type="match status" value="1"/>
</dbReference>
<dbReference type="AlphaFoldDB" id="A0A4Q9DRT3"/>
<dbReference type="Pfam" id="PF09346">
    <property type="entry name" value="SMI1_KNR4"/>
    <property type="match status" value="1"/>
</dbReference>
<organism evidence="2 3">
    <name type="scientific">Paenibacillus thalictri</name>
    <dbReference type="NCBI Taxonomy" id="2527873"/>
    <lineage>
        <taxon>Bacteria</taxon>
        <taxon>Bacillati</taxon>
        <taxon>Bacillota</taxon>
        <taxon>Bacilli</taxon>
        <taxon>Bacillales</taxon>
        <taxon>Paenibacillaceae</taxon>
        <taxon>Paenibacillus</taxon>
    </lineage>
</organism>
<dbReference type="SUPFAM" id="SSF160631">
    <property type="entry name" value="SMI1/KNR4-like"/>
    <property type="match status" value="1"/>
</dbReference>
<dbReference type="InterPro" id="IPR051873">
    <property type="entry name" value="KNR4/SMI1_regulator"/>
</dbReference>
<reference evidence="2 3" key="1">
    <citation type="submission" date="2019-02" db="EMBL/GenBank/DDBJ databases">
        <title>Paenibacillus sp. nov., isolated from surface-sterilized tissue of Thalictrum simplex L.</title>
        <authorList>
            <person name="Tuo L."/>
        </authorList>
    </citation>
    <scope>NUCLEOTIDE SEQUENCE [LARGE SCALE GENOMIC DNA]</scope>
    <source>
        <strain evidence="2 3">N2SHLJ1</strain>
    </source>
</reference>
<feature type="domain" description="Knr4/Smi1-like" evidence="1">
    <location>
        <begin position="53"/>
        <end position="173"/>
    </location>
</feature>
<dbReference type="InterPro" id="IPR018958">
    <property type="entry name" value="Knr4/Smi1-like_dom"/>
</dbReference>
<dbReference type="PANTHER" id="PTHR47432:SF1">
    <property type="entry name" value="CELL WALL ASSEMBLY REGULATOR SMI1"/>
    <property type="match status" value="1"/>
</dbReference>
<dbReference type="InterPro" id="IPR037883">
    <property type="entry name" value="Knr4/Smi1-like_sf"/>
</dbReference>
<evidence type="ECO:0000259" key="1">
    <source>
        <dbReference type="SMART" id="SM00860"/>
    </source>
</evidence>
<proteinExistence type="predicted"/>
<accession>A0A4Q9DRT3</accession>
<dbReference type="OrthoDB" id="6989522at2"/>